<dbReference type="Proteomes" id="UP000498740">
    <property type="component" value="Unassembled WGS sequence"/>
</dbReference>
<sequence>MLGDRRWRSGLAGRPGLPSCRPLSEQDRGHHSDRARALRERQTLLQEEVSEDGGGERAGEAEKRHGQGGEPFDTAEPHGVGEQSTDEAEVGESREVRPGQTCGKSLTHQGHRGDQQTAHGELPSGEGEQPDSRRAAPALGQDDARRHAQRAAETGGHPDRVKSRLRSEDQHAHAGRSERTCADLPAADRRAQQQRGQQKHEDRLDGADQSGDTSGQVVRGDEEQVEEDADVQGSQCQDPPPPVALRELPPRQGEDQPARQGAYRGGEQRAVRRKELGGHQIGAAPYDRGQDGECGVES</sequence>
<evidence type="ECO:0000256" key="1">
    <source>
        <dbReference type="SAM" id="MobiDB-lite"/>
    </source>
</evidence>
<gene>
    <name evidence="2" type="ORF">Smic_27570</name>
</gene>
<accession>A0A7J0CNX9</accession>
<feature type="compositionally biased region" description="Basic and acidic residues" evidence="1">
    <location>
        <begin position="24"/>
        <end position="42"/>
    </location>
</feature>
<protein>
    <submittedName>
        <fullName evidence="2">Uncharacterized protein</fullName>
    </submittedName>
</protein>
<name>A0A7J0CNX9_STRMI</name>
<feature type="compositionally biased region" description="Basic and acidic residues" evidence="1">
    <location>
        <begin position="266"/>
        <end position="277"/>
    </location>
</feature>
<feature type="compositionally biased region" description="Basic and acidic residues" evidence="1">
    <location>
        <begin position="156"/>
        <end position="191"/>
    </location>
</feature>
<feature type="compositionally biased region" description="Basic and acidic residues" evidence="1">
    <location>
        <begin position="54"/>
        <end position="67"/>
    </location>
</feature>
<dbReference type="AlphaFoldDB" id="A0A7J0CNX9"/>
<reference evidence="2 3" key="1">
    <citation type="submission" date="2020-05" db="EMBL/GenBank/DDBJ databases">
        <title>Whole genome shotgun sequence of Streptomyces microflavus NBRC 13062.</title>
        <authorList>
            <person name="Komaki H."/>
            <person name="Tamura T."/>
        </authorList>
    </citation>
    <scope>NUCLEOTIDE SEQUENCE [LARGE SCALE GENOMIC DNA]</scope>
    <source>
        <strain evidence="2 3">NBRC 13062</strain>
    </source>
</reference>
<evidence type="ECO:0000313" key="2">
    <source>
        <dbReference type="EMBL" id="GFN04201.1"/>
    </source>
</evidence>
<feature type="region of interest" description="Disordered" evidence="1">
    <location>
        <begin position="1"/>
        <end position="298"/>
    </location>
</feature>
<comment type="caution">
    <text evidence="2">The sequence shown here is derived from an EMBL/GenBank/DDBJ whole genome shotgun (WGS) entry which is preliminary data.</text>
</comment>
<organism evidence="2 3">
    <name type="scientific">Streptomyces microflavus</name>
    <name type="common">Streptomyces lipmanii</name>
    <dbReference type="NCBI Taxonomy" id="1919"/>
    <lineage>
        <taxon>Bacteria</taxon>
        <taxon>Bacillati</taxon>
        <taxon>Actinomycetota</taxon>
        <taxon>Actinomycetes</taxon>
        <taxon>Kitasatosporales</taxon>
        <taxon>Streptomycetaceae</taxon>
        <taxon>Streptomyces</taxon>
    </lineage>
</organism>
<dbReference type="EMBL" id="BLWD01000001">
    <property type="protein sequence ID" value="GFN04201.1"/>
    <property type="molecule type" value="Genomic_DNA"/>
</dbReference>
<feature type="compositionally biased region" description="Basic and acidic residues" evidence="1">
    <location>
        <begin position="248"/>
        <end position="257"/>
    </location>
</feature>
<evidence type="ECO:0000313" key="3">
    <source>
        <dbReference type="Proteomes" id="UP000498740"/>
    </source>
</evidence>
<proteinExistence type="predicted"/>